<gene>
    <name evidence="3" type="ORF">ABIG07_006502</name>
    <name evidence="2" type="ORF">CIT37_29610</name>
</gene>
<sequence>MGGLSQPSVQGSGAMKKWGFIALHAAVAAAFIFLLQRFSLNASLESSLLWALTFAVCAAGLAYKQTIR</sequence>
<keyword evidence="5" id="KW-1185">Reference proteome</keyword>
<dbReference type="GeneID" id="92966798"/>
<proteinExistence type="predicted"/>
<reference evidence="2 4" key="2">
    <citation type="journal article" date="2017" name="Syst. Appl. Microbiol.">
        <title>Soybeans inoculated with root zone soils of Canadian native legumes harbour diverse and novel Bradyrhizobium spp. that possess agricultural potential.</title>
        <authorList>
            <person name="Bromfield E.S.P."/>
            <person name="Cloutier S."/>
            <person name="Tambong J.T."/>
            <person name="Tran Thi T.V."/>
        </authorList>
    </citation>
    <scope>NUCLEOTIDE SEQUENCE [LARGE SCALE GENOMIC DNA]</scope>
    <source>
        <strain evidence="2 4">OO99</strain>
    </source>
</reference>
<organism evidence="2 4">
    <name type="scientific">Bradyrhizobium ottawaense</name>
    <dbReference type="NCBI Taxonomy" id="931866"/>
    <lineage>
        <taxon>Bacteria</taxon>
        <taxon>Pseudomonadati</taxon>
        <taxon>Pseudomonadota</taxon>
        <taxon>Alphaproteobacteria</taxon>
        <taxon>Hyphomicrobiales</taxon>
        <taxon>Nitrobacteraceae</taxon>
        <taxon>Bradyrhizobium</taxon>
    </lineage>
</organism>
<accession>A0A2U8PEA4</accession>
<accession>A0A5H2YY71</accession>
<reference evidence="3 5" key="4">
    <citation type="submission" date="2024-07" db="EMBL/GenBank/DDBJ databases">
        <title>Genomic Encyclopedia of Type Strains, Phase V (KMG-V): Genome sequencing to study the core and pangenomes of soil and plant-associated prokaryotes.</title>
        <authorList>
            <person name="Whitman W."/>
        </authorList>
    </citation>
    <scope>NUCLEOTIDE SEQUENCE [LARGE SCALE GENOMIC DNA]</scope>
    <source>
        <strain evidence="3 5">USDA 152</strain>
    </source>
</reference>
<dbReference type="EMBL" id="CP029425">
    <property type="protein sequence ID" value="AWL95834.1"/>
    <property type="molecule type" value="Genomic_DNA"/>
</dbReference>
<keyword evidence="1" id="KW-1133">Transmembrane helix</keyword>
<reference evidence="2" key="3">
    <citation type="journal article" date="2018" name="Microbiol. Resour. Announc.">
        <title>Complete Genome Sequence of Bradyrhizobium ottawaense OO99(T), an Efficient Nitrogen-Fixing Symbiont of Soybean.</title>
        <authorList>
            <person name="Nguyen H.D.T."/>
            <person name="Cloutier S."/>
            <person name="Bromfield E.S.P."/>
        </authorList>
    </citation>
    <scope>NUCLEOTIDE SEQUENCE</scope>
    <source>
        <strain evidence="2">OO99</strain>
    </source>
</reference>
<dbReference type="Proteomes" id="UP001565369">
    <property type="component" value="Unassembled WGS sequence"/>
</dbReference>
<evidence type="ECO:0000313" key="3">
    <source>
        <dbReference type="EMBL" id="MEY9457554.1"/>
    </source>
</evidence>
<feature type="transmembrane region" description="Helical" evidence="1">
    <location>
        <begin position="47"/>
        <end position="63"/>
    </location>
</feature>
<reference evidence="2 4" key="1">
    <citation type="journal article" date="2014" name="Int. J. Syst. Evol. Microbiol.">
        <title>Bradyrhizobium ottawaense sp. nov., a symbiotic nitrogen fixing bacterium from root nodules of soybeans in Canada.</title>
        <authorList>
            <person name="Yu X."/>
            <person name="Cloutier S."/>
            <person name="Tambong J.T."/>
            <person name="Bromfield E.S."/>
        </authorList>
    </citation>
    <scope>NUCLEOTIDE SEQUENCE [LARGE SCALE GENOMIC DNA]</scope>
    <source>
        <strain evidence="2 4">OO99</strain>
    </source>
</reference>
<name>A0A2U8PEA4_9BRAD</name>
<dbReference type="KEGG" id="bot:CIT37_29610"/>
<evidence type="ECO:0000313" key="2">
    <source>
        <dbReference type="EMBL" id="AWL95834.1"/>
    </source>
</evidence>
<dbReference type="RefSeq" id="WP_028141459.1">
    <property type="nucleotide sequence ID" value="NZ_AP021854.1"/>
</dbReference>
<dbReference type="OrthoDB" id="8244271at2"/>
<keyword evidence="1" id="KW-0472">Membrane</keyword>
<protein>
    <submittedName>
        <fullName evidence="2">Uncharacterized protein</fullName>
    </submittedName>
</protein>
<dbReference type="Proteomes" id="UP000215703">
    <property type="component" value="Chromosome"/>
</dbReference>
<dbReference type="EMBL" id="JBGBZJ010000003">
    <property type="protein sequence ID" value="MEY9457554.1"/>
    <property type="molecule type" value="Genomic_DNA"/>
</dbReference>
<evidence type="ECO:0000313" key="5">
    <source>
        <dbReference type="Proteomes" id="UP001565369"/>
    </source>
</evidence>
<keyword evidence="1" id="KW-0812">Transmembrane</keyword>
<dbReference type="AlphaFoldDB" id="A0A2U8PEA4"/>
<feature type="transmembrane region" description="Helical" evidence="1">
    <location>
        <begin position="18"/>
        <end position="35"/>
    </location>
</feature>
<evidence type="ECO:0000313" key="4">
    <source>
        <dbReference type="Proteomes" id="UP000215703"/>
    </source>
</evidence>
<evidence type="ECO:0000256" key="1">
    <source>
        <dbReference type="SAM" id="Phobius"/>
    </source>
</evidence>